<evidence type="ECO:0000313" key="1">
    <source>
        <dbReference type="EMBL" id="KAK3767040.1"/>
    </source>
</evidence>
<sequence>MLVILKKGSPVAFCVDHSVAFPKADRLRLTKDKTNRLIVTRYSDNMNIIHNNNQNRPTYLPITWIPFTTTDRIVPHTCRQDGYHPQQQTELSHILVVNMDTIHNNRQNCPTYLSARWIPSTTTDRIVPHTCRQHGYHPQQQTELSRILVDKMDTIHNNRQNCPTYLSSTWIPSTTTDRIVPHTCRQDGYHPQQQSELSHILVDKMDTIHNNRQNCPTYLSTTWIPSTTTIRIVPHTCRQHGYHPQQQSE</sequence>
<gene>
    <name evidence="1" type="ORF">RRG08_054088</name>
</gene>
<reference evidence="1" key="1">
    <citation type="journal article" date="2023" name="G3 (Bethesda)">
        <title>A reference genome for the long-term kleptoplast-retaining sea slug Elysia crispata morphotype clarki.</title>
        <authorList>
            <person name="Eastman K.E."/>
            <person name="Pendleton A.L."/>
            <person name="Shaikh M.A."/>
            <person name="Suttiyut T."/>
            <person name="Ogas R."/>
            <person name="Tomko P."/>
            <person name="Gavelis G."/>
            <person name="Widhalm J.R."/>
            <person name="Wisecaver J.H."/>
        </authorList>
    </citation>
    <scope>NUCLEOTIDE SEQUENCE</scope>
    <source>
        <strain evidence="1">ECLA1</strain>
    </source>
</reference>
<protein>
    <submittedName>
        <fullName evidence="1">Uncharacterized protein</fullName>
    </submittedName>
</protein>
<dbReference type="Proteomes" id="UP001283361">
    <property type="component" value="Unassembled WGS sequence"/>
</dbReference>
<name>A0AAE1DEK9_9GAST</name>
<keyword evidence="2" id="KW-1185">Reference proteome</keyword>
<comment type="caution">
    <text evidence="1">The sequence shown here is derived from an EMBL/GenBank/DDBJ whole genome shotgun (WGS) entry which is preliminary data.</text>
</comment>
<organism evidence="1 2">
    <name type="scientific">Elysia crispata</name>
    <name type="common">lettuce slug</name>
    <dbReference type="NCBI Taxonomy" id="231223"/>
    <lineage>
        <taxon>Eukaryota</taxon>
        <taxon>Metazoa</taxon>
        <taxon>Spiralia</taxon>
        <taxon>Lophotrochozoa</taxon>
        <taxon>Mollusca</taxon>
        <taxon>Gastropoda</taxon>
        <taxon>Heterobranchia</taxon>
        <taxon>Euthyneura</taxon>
        <taxon>Panpulmonata</taxon>
        <taxon>Sacoglossa</taxon>
        <taxon>Placobranchoidea</taxon>
        <taxon>Plakobranchidae</taxon>
        <taxon>Elysia</taxon>
    </lineage>
</organism>
<dbReference type="EMBL" id="JAWDGP010004172">
    <property type="protein sequence ID" value="KAK3767040.1"/>
    <property type="molecule type" value="Genomic_DNA"/>
</dbReference>
<proteinExistence type="predicted"/>
<evidence type="ECO:0000313" key="2">
    <source>
        <dbReference type="Proteomes" id="UP001283361"/>
    </source>
</evidence>
<accession>A0AAE1DEK9</accession>
<dbReference type="AlphaFoldDB" id="A0AAE1DEK9"/>